<keyword evidence="7" id="KW-1185">Reference proteome</keyword>
<organism evidence="6 7">
    <name type="scientific">Racocetra fulgida</name>
    <dbReference type="NCBI Taxonomy" id="60492"/>
    <lineage>
        <taxon>Eukaryota</taxon>
        <taxon>Fungi</taxon>
        <taxon>Fungi incertae sedis</taxon>
        <taxon>Mucoromycota</taxon>
        <taxon>Glomeromycotina</taxon>
        <taxon>Glomeromycetes</taxon>
        <taxon>Diversisporales</taxon>
        <taxon>Gigasporaceae</taxon>
        <taxon>Racocetra</taxon>
    </lineage>
</organism>
<keyword evidence="4" id="KW-0812">Transmembrane</keyword>
<dbReference type="Pfam" id="PF01734">
    <property type="entry name" value="Patatin"/>
    <property type="match status" value="1"/>
</dbReference>
<dbReference type="GO" id="GO:0004620">
    <property type="term" value="F:phospholipase activity"/>
    <property type="evidence" value="ECO:0007669"/>
    <property type="project" value="TreeGrafter"/>
</dbReference>
<comment type="caution">
    <text evidence="3">Lacks conserved residue(s) required for the propagation of feature annotation.</text>
</comment>
<accession>A0A9N9HG80</accession>
<dbReference type="Gene3D" id="1.25.40.10">
    <property type="entry name" value="Tetratricopeptide repeat domain"/>
    <property type="match status" value="1"/>
</dbReference>
<dbReference type="GO" id="GO:0047372">
    <property type="term" value="F:monoacylglycerol lipase activity"/>
    <property type="evidence" value="ECO:0007669"/>
    <property type="project" value="TreeGrafter"/>
</dbReference>
<dbReference type="InterPro" id="IPR011990">
    <property type="entry name" value="TPR-like_helical_dom_sf"/>
</dbReference>
<dbReference type="Proteomes" id="UP000789396">
    <property type="component" value="Unassembled WGS sequence"/>
</dbReference>
<name>A0A9N9HG80_9GLOM</name>
<evidence type="ECO:0000256" key="4">
    <source>
        <dbReference type="SAM" id="Phobius"/>
    </source>
</evidence>
<comment type="caution">
    <text evidence="6">The sequence shown here is derived from an EMBL/GenBank/DDBJ whole genome shotgun (WGS) entry which is preliminary data.</text>
</comment>
<dbReference type="Gene3D" id="3.40.1090.10">
    <property type="entry name" value="Cytosolic phospholipase A2 catalytic domain"/>
    <property type="match status" value="1"/>
</dbReference>
<feature type="short sequence motif" description="GXSXG" evidence="3">
    <location>
        <begin position="981"/>
        <end position="985"/>
    </location>
</feature>
<dbReference type="PANTHER" id="PTHR32176">
    <property type="entry name" value="XYLOSE ISOMERASE"/>
    <property type="match status" value="1"/>
</dbReference>
<evidence type="ECO:0000256" key="1">
    <source>
        <dbReference type="ARBA" id="ARBA00010240"/>
    </source>
</evidence>
<protein>
    <submittedName>
        <fullName evidence="6">6581_t:CDS:1</fullName>
    </submittedName>
</protein>
<keyword evidence="4" id="KW-1133">Transmembrane helix</keyword>
<dbReference type="PANTHER" id="PTHR32176:SF92">
    <property type="entry name" value="XYLOSE ISOMERASE"/>
    <property type="match status" value="1"/>
</dbReference>
<dbReference type="CDD" id="cd07199">
    <property type="entry name" value="Pat17_PNPLA8_PNPLA9_like"/>
    <property type="match status" value="1"/>
</dbReference>
<gene>
    <name evidence="6" type="ORF">RFULGI_LOCUS9305</name>
</gene>
<evidence type="ECO:0000259" key="5">
    <source>
        <dbReference type="PROSITE" id="PS51635"/>
    </source>
</evidence>
<feature type="short sequence motif" description="GXGXXG" evidence="3">
    <location>
        <begin position="949"/>
        <end position="954"/>
    </location>
</feature>
<comment type="similarity">
    <text evidence="1">Belongs to the patatin family.</text>
</comment>
<evidence type="ECO:0000313" key="6">
    <source>
        <dbReference type="EMBL" id="CAG8673080.1"/>
    </source>
</evidence>
<dbReference type="PROSITE" id="PS51635">
    <property type="entry name" value="PNPLA"/>
    <property type="match status" value="1"/>
</dbReference>
<sequence length="1120" mass="128668">MASQIESFFSEIETLIEFQLDDGIQTQEQEITQKFAEGKALIDKLEEEDEEQHGSYKYRYHSTYASYLKTINRVIEAAKQEKLLEKYKRYGSKRVDIDDENESMMFINDKSDCQSSNSGKKDLEESIRKRLREDLLGEVAIEPIRIAFENLNEIPNTFEDYHKISDGKSNQSEIEQIMMNVSDRLVALKDLKEFATQFTSQTVYPRRLDFIYNTLNSPNKKAILFSNILFTKDGVNKRFKELASCFHPDSSNVSNRLHKDDQYLSTDLFKIILEIKENLLDSLAKTSRSKGELDFHEKRANKHCNIANDYRSAYNNNWNKLKILNKDDVKEVPRRELKLLSVYYGKLAHEDYRAACKVADITGELKKQIKLREYMAICSYISDRFLEAQLYALSAIRLIYQHSKDISKEELIEAKKIFDKIKGEKSQLNTDIKLKNDLGNSQALVKVVKDGVSFLEMNAIQSSIDDDLRKISVELMFKPDRQIINYQASERNNLHAKEHSLKHKLAGVVTIASATLTTLTVVKMALFLPFIGILGLPLLGLMYFVGRQGNQFLDEPKIRGKLNQIIKDALAAYDEGDYQKFFNLLSEEYKKDTSIIKLKERYDNINPESIIDSLLSHGFRSDGIAYLLNLIGEVLSSGKIKISGIDRTQNELHAMGKLVFEGVLSKKLLKEAKILEMRNIARLNLAIFDILNTDKESITRVSNTIKEIRESISNNYQFSGSAESRLEVLEDFLWIMSGEVPRTPSVYFIKSAEERTTEKRDKKYIEYLKEKLQMVFDDNERIGLHTKLADCLVKLAEEECKVDLLNSLCNWQDAQEHYEKAREIDPKNQHATLGFAKCLLNLTQYNQLIKLLDTSPDLTSSAEYWRFCSIACCKQIEYDKATECILEALKLDPQSILAMKQKEHLDRLRVYRNDRINHYNKKIFDVDNLIKNSHHGNDESIYRILSIDGGGVRGILPALWLSELEYRAHRPISQLFNMISGTSTGGIIGAGLSMPRQDLSLKSPLLATDLLELYQNQAKSMFTGASWNIFAKTKYFATTKYTDEGRSLLFNKYFGKICLNESLTELVIPAVNKDNMQLHLFTRHNSVNDNSNDALFDILMATTAAPTFFSPYKMRNKGIS</sequence>
<feature type="transmembrane region" description="Helical" evidence="4">
    <location>
        <begin position="524"/>
        <end position="545"/>
    </location>
</feature>
<dbReference type="AlphaFoldDB" id="A0A9N9HG80"/>
<proteinExistence type="inferred from homology"/>
<dbReference type="Pfam" id="PF14559">
    <property type="entry name" value="TPR_19"/>
    <property type="match status" value="1"/>
</dbReference>
<keyword evidence="4" id="KW-0472">Membrane</keyword>
<reference evidence="6" key="1">
    <citation type="submission" date="2021-06" db="EMBL/GenBank/DDBJ databases">
        <authorList>
            <person name="Kallberg Y."/>
            <person name="Tangrot J."/>
            <person name="Rosling A."/>
        </authorList>
    </citation>
    <scope>NUCLEOTIDE SEQUENCE</scope>
    <source>
        <strain evidence="6">IN212</strain>
    </source>
</reference>
<evidence type="ECO:0000256" key="2">
    <source>
        <dbReference type="ARBA" id="ARBA00023098"/>
    </source>
</evidence>
<dbReference type="InterPro" id="IPR016035">
    <property type="entry name" value="Acyl_Trfase/lysoPLipase"/>
</dbReference>
<keyword evidence="2" id="KW-0443">Lipid metabolism</keyword>
<dbReference type="InterPro" id="IPR002641">
    <property type="entry name" value="PNPLA_dom"/>
</dbReference>
<evidence type="ECO:0000313" key="7">
    <source>
        <dbReference type="Proteomes" id="UP000789396"/>
    </source>
</evidence>
<evidence type="ECO:0000256" key="3">
    <source>
        <dbReference type="PROSITE-ProRule" id="PRU01161"/>
    </source>
</evidence>
<dbReference type="OrthoDB" id="1658288at2759"/>
<dbReference type="SUPFAM" id="SSF52151">
    <property type="entry name" value="FabD/lysophospholipase-like"/>
    <property type="match status" value="1"/>
</dbReference>
<dbReference type="EMBL" id="CAJVPZ010016395">
    <property type="protein sequence ID" value="CAG8673080.1"/>
    <property type="molecule type" value="Genomic_DNA"/>
</dbReference>
<feature type="domain" description="PNPLA" evidence="5">
    <location>
        <begin position="945"/>
        <end position="1120"/>
    </location>
</feature>
<dbReference type="SUPFAM" id="SSF48452">
    <property type="entry name" value="TPR-like"/>
    <property type="match status" value="1"/>
</dbReference>
<dbReference type="GO" id="GO:0046486">
    <property type="term" value="P:glycerolipid metabolic process"/>
    <property type="evidence" value="ECO:0007669"/>
    <property type="project" value="UniProtKB-ARBA"/>
</dbReference>